<dbReference type="PANTHER" id="PTHR24020:SF84">
    <property type="entry name" value="VWFA DOMAIN-CONTAINING PROTEIN"/>
    <property type="match status" value="1"/>
</dbReference>
<reference evidence="8" key="1">
    <citation type="journal article" date="2023" name="Mol. Biol. Evol.">
        <title>Third-Generation Sequencing Reveals the Adaptive Role of the Epigenome in Three Deep-Sea Polychaetes.</title>
        <authorList>
            <person name="Perez M."/>
            <person name="Aroh O."/>
            <person name="Sun Y."/>
            <person name="Lan Y."/>
            <person name="Juniper S.K."/>
            <person name="Young C.R."/>
            <person name="Angers B."/>
            <person name="Qian P.Y."/>
        </authorList>
    </citation>
    <scope>NUCLEOTIDE SEQUENCE</scope>
    <source>
        <strain evidence="8">P08H-3</strain>
    </source>
</reference>
<evidence type="ECO:0000256" key="5">
    <source>
        <dbReference type="ARBA" id="ARBA00023180"/>
    </source>
</evidence>
<evidence type="ECO:0000256" key="1">
    <source>
        <dbReference type="ARBA" id="ARBA00004613"/>
    </source>
</evidence>
<accession>A0AAD9N7P9</accession>
<keyword evidence="5" id="KW-0325">Glycoprotein</keyword>
<dbReference type="FunFam" id="3.40.50.410:FF:000004">
    <property type="entry name" value="collagen alpha-6(VI) chain"/>
    <property type="match status" value="1"/>
</dbReference>
<feature type="chain" id="PRO_5041901319" description="VWFA domain-containing protein" evidence="6">
    <location>
        <begin position="20"/>
        <end position="409"/>
    </location>
</feature>
<gene>
    <name evidence="8" type="ORF">LSH36_143g02017</name>
</gene>
<feature type="domain" description="VWFA" evidence="7">
    <location>
        <begin position="48"/>
        <end position="224"/>
    </location>
</feature>
<dbReference type="InterPro" id="IPR036465">
    <property type="entry name" value="vWFA_dom_sf"/>
</dbReference>
<keyword evidence="2" id="KW-0964">Secreted</keyword>
<protein>
    <recommendedName>
        <fullName evidence="7">VWFA domain-containing protein</fullName>
    </recommendedName>
</protein>
<dbReference type="InterPro" id="IPR050525">
    <property type="entry name" value="ECM_Assembly_Org"/>
</dbReference>
<evidence type="ECO:0000256" key="4">
    <source>
        <dbReference type="ARBA" id="ARBA00022737"/>
    </source>
</evidence>
<evidence type="ECO:0000259" key="7">
    <source>
        <dbReference type="PROSITE" id="PS50234"/>
    </source>
</evidence>
<dbReference type="Proteomes" id="UP001208570">
    <property type="component" value="Unassembled WGS sequence"/>
</dbReference>
<organism evidence="8 9">
    <name type="scientific">Paralvinella palmiformis</name>
    <dbReference type="NCBI Taxonomy" id="53620"/>
    <lineage>
        <taxon>Eukaryota</taxon>
        <taxon>Metazoa</taxon>
        <taxon>Spiralia</taxon>
        <taxon>Lophotrochozoa</taxon>
        <taxon>Annelida</taxon>
        <taxon>Polychaeta</taxon>
        <taxon>Sedentaria</taxon>
        <taxon>Canalipalpata</taxon>
        <taxon>Terebellida</taxon>
        <taxon>Terebelliformia</taxon>
        <taxon>Alvinellidae</taxon>
        <taxon>Paralvinella</taxon>
    </lineage>
</organism>
<evidence type="ECO:0000256" key="2">
    <source>
        <dbReference type="ARBA" id="ARBA00022525"/>
    </source>
</evidence>
<keyword evidence="9" id="KW-1185">Reference proteome</keyword>
<feature type="signal peptide" evidence="6">
    <location>
        <begin position="1"/>
        <end position="19"/>
    </location>
</feature>
<comment type="caution">
    <text evidence="8">The sequence shown here is derived from an EMBL/GenBank/DDBJ whole genome shotgun (WGS) entry which is preliminary data.</text>
</comment>
<keyword evidence="4" id="KW-0677">Repeat</keyword>
<evidence type="ECO:0000256" key="3">
    <source>
        <dbReference type="ARBA" id="ARBA00022729"/>
    </source>
</evidence>
<dbReference type="SMART" id="SM00327">
    <property type="entry name" value="VWA"/>
    <property type="match status" value="2"/>
</dbReference>
<comment type="subcellular location">
    <subcellularLocation>
        <location evidence="1">Secreted</location>
    </subcellularLocation>
</comment>
<dbReference type="PANTHER" id="PTHR24020">
    <property type="entry name" value="COLLAGEN ALPHA"/>
    <property type="match status" value="1"/>
</dbReference>
<dbReference type="CDD" id="cd01472">
    <property type="entry name" value="vWA_collagen"/>
    <property type="match status" value="1"/>
</dbReference>
<dbReference type="Gene3D" id="3.40.50.410">
    <property type="entry name" value="von Willebrand factor, type A domain"/>
    <property type="match status" value="3"/>
</dbReference>
<dbReference type="InterPro" id="IPR002035">
    <property type="entry name" value="VWF_A"/>
</dbReference>
<dbReference type="SUPFAM" id="SSF53300">
    <property type="entry name" value="vWA-like"/>
    <property type="match status" value="2"/>
</dbReference>
<dbReference type="Pfam" id="PF00092">
    <property type="entry name" value="VWA"/>
    <property type="match status" value="3"/>
</dbReference>
<dbReference type="AlphaFoldDB" id="A0AAD9N7P9"/>
<evidence type="ECO:0000313" key="8">
    <source>
        <dbReference type="EMBL" id="KAK2159925.1"/>
    </source>
</evidence>
<feature type="domain" description="VWFA" evidence="7">
    <location>
        <begin position="333"/>
        <end position="384"/>
    </location>
</feature>
<feature type="domain" description="VWFA" evidence="7">
    <location>
        <begin position="240"/>
        <end position="330"/>
    </location>
</feature>
<evidence type="ECO:0000256" key="6">
    <source>
        <dbReference type="SAM" id="SignalP"/>
    </source>
</evidence>
<dbReference type="EMBL" id="JAODUP010000143">
    <property type="protein sequence ID" value="KAK2159925.1"/>
    <property type="molecule type" value="Genomic_DNA"/>
</dbReference>
<evidence type="ECO:0000313" key="9">
    <source>
        <dbReference type="Proteomes" id="UP001208570"/>
    </source>
</evidence>
<keyword evidence="3 6" id="KW-0732">Signal</keyword>
<proteinExistence type="predicted"/>
<sequence>MALICFKIILMVTFWSATAEIRASTKDDGEEILQRVRRQVDDRCQLADIIFVLDSSGSIGQGNYELMLNFTKSIVSEFIIGPNNVQIGVNYYGNQARLAFQLNTYDNEQDVLEAIEEIPWLDQNTNTSGGIRLMHRDMFVPESGARENAPWIGIVITDGESTFDKDLTIPEADVARSKGITLFAIGIGGATSQDELIGIASKPSDQFVFNAQSFEALSAIKQGVVTSACGVAAECKASGDLVIILDSSGSVGPLNFDNMKQFVLTMIREATIDEGGTRIGLMVYSSNARVMWHLNTHSTRADMEAALMTEELRYENIPDGGSDDFSKTIEEGRLTRLSGVKIFVIAVTNWVNEVEIKEIASDPDTQNTFFVTDFEQLSSIYQPLKRAVCDGMVSSQWSFMGSYLYIYYK</sequence>
<name>A0AAD9N7P9_9ANNE</name>
<dbReference type="PRINTS" id="PR00453">
    <property type="entry name" value="VWFADOMAIN"/>
</dbReference>
<dbReference type="PROSITE" id="PS50234">
    <property type="entry name" value="VWFA"/>
    <property type="match status" value="3"/>
</dbReference>
<dbReference type="GO" id="GO:0005576">
    <property type="term" value="C:extracellular region"/>
    <property type="evidence" value="ECO:0007669"/>
    <property type="project" value="UniProtKB-SubCell"/>
</dbReference>